<proteinExistence type="predicted"/>
<feature type="compositionally biased region" description="Low complexity" evidence="1">
    <location>
        <begin position="71"/>
        <end position="95"/>
    </location>
</feature>
<keyword evidence="3" id="KW-1185">Reference proteome</keyword>
<organism evidence="2 3">
    <name type="scientific">Triangularia verruculosa</name>
    <dbReference type="NCBI Taxonomy" id="2587418"/>
    <lineage>
        <taxon>Eukaryota</taxon>
        <taxon>Fungi</taxon>
        <taxon>Dikarya</taxon>
        <taxon>Ascomycota</taxon>
        <taxon>Pezizomycotina</taxon>
        <taxon>Sordariomycetes</taxon>
        <taxon>Sordariomycetidae</taxon>
        <taxon>Sordariales</taxon>
        <taxon>Podosporaceae</taxon>
        <taxon>Triangularia</taxon>
    </lineage>
</organism>
<reference evidence="2" key="2">
    <citation type="submission" date="2023-05" db="EMBL/GenBank/DDBJ databases">
        <authorList>
            <consortium name="Lawrence Berkeley National Laboratory"/>
            <person name="Steindorff A."/>
            <person name="Hensen N."/>
            <person name="Bonometti L."/>
            <person name="Westerberg I."/>
            <person name="Brannstrom I.O."/>
            <person name="Guillou S."/>
            <person name="Cros-Aarteil S."/>
            <person name="Calhoun S."/>
            <person name="Haridas S."/>
            <person name="Kuo A."/>
            <person name="Mondo S."/>
            <person name="Pangilinan J."/>
            <person name="Riley R."/>
            <person name="Labutti K."/>
            <person name="Andreopoulos B."/>
            <person name="Lipzen A."/>
            <person name="Chen C."/>
            <person name="Yanf M."/>
            <person name="Daum C."/>
            <person name="Ng V."/>
            <person name="Clum A."/>
            <person name="Ohm R."/>
            <person name="Martin F."/>
            <person name="Silar P."/>
            <person name="Natvig D."/>
            <person name="Lalanne C."/>
            <person name="Gautier V."/>
            <person name="Ament-Velasquez S.L."/>
            <person name="Kruys A."/>
            <person name="Hutchinson M.I."/>
            <person name="Powell A.J."/>
            <person name="Barry K."/>
            <person name="Miller A.N."/>
            <person name="Grigoriev I.V."/>
            <person name="Debuchy R."/>
            <person name="Gladieux P."/>
            <person name="Thoren M.H."/>
            <person name="Johannesson H."/>
        </authorList>
    </citation>
    <scope>NUCLEOTIDE SEQUENCE</scope>
    <source>
        <strain evidence="2">CBS 315.58</strain>
    </source>
</reference>
<feature type="region of interest" description="Disordered" evidence="1">
    <location>
        <begin position="67"/>
        <end position="187"/>
    </location>
</feature>
<feature type="region of interest" description="Disordered" evidence="1">
    <location>
        <begin position="238"/>
        <end position="279"/>
    </location>
</feature>
<protein>
    <submittedName>
        <fullName evidence="2">Uncharacterized protein</fullName>
    </submittedName>
</protein>
<evidence type="ECO:0000256" key="1">
    <source>
        <dbReference type="SAM" id="MobiDB-lite"/>
    </source>
</evidence>
<gene>
    <name evidence="2" type="ORF">QBC40DRAFT_258922</name>
</gene>
<dbReference type="AlphaFoldDB" id="A0AAN6X7F3"/>
<feature type="compositionally biased region" description="Basic and acidic residues" evidence="1">
    <location>
        <begin position="136"/>
        <end position="150"/>
    </location>
</feature>
<dbReference type="EMBL" id="MU864011">
    <property type="protein sequence ID" value="KAK4195499.1"/>
    <property type="molecule type" value="Genomic_DNA"/>
</dbReference>
<accession>A0AAN6X7F3</accession>
<evidence type="ECO:0000313" key="2">
    <source>
        <dbReference type="EMBL" id="KAK4195499.1"/>
    </source>
</evidence>
<feature type="compositionally biased region" description="Basic residues" evidence="1">
    <location>
        <begin position="256"/>
        <end position="271"/>
    </location>
</feature>
<name>A0AAN6X7F3_9PEZI</name>
<reference evidence="2" key="1">
    <citation type="journal article" date="2023" name="Mol. Phylogenet. Evol.">
        <title>Genome-scale phylogeny and comparative genomics of the fungal order Sordariales.</title>
        <authorList>
            <person name="Hensen N."/>
            <person name="Bonometti L."/>
            <person name="Westerberg I."/>
            <person name="Brannstrom I.O."/>
            <person name="Guillou S."/>
            <person name="Cros-Aarteil S."/>
            <person name="Calhoun S."/>
            <person name="Haridas S."/>
            <person name="Kuo A."/>
            <person name="Mondo S."/>
            <person name="Pangilinan J."/>
            <person name="Riley R."/>
            <person name="LaButti K."/>
            <person name="Andreopoulos B."/>
            <person name="Lipzen A."/>
            <person name="Chen C."/>
            <person name="Yan M."/>
            <person name="Daum C."/>
            <person name="Ng V."/>
            <person name="Clum A."/>
            <person name="Steindorff A."/>
            <person name="Ohm R.A."/>
            <person name="Martin F."/>
            <person name="Silar P."/>
            <person name="Natvig D.O."/>
            <person name="Lalanne C."/>
            <person name="Gautier V."/>
            <person name="Ament-Velasquez S.L."/>
            <person name="Kruys A."/>
            <person name="Hutchinson M.I."/>
            <person name="Powell A.J."/>
            <person name="Barry K."/>
            <person name="Miller A.N."/>
            <person name="Grigoriev I.V."/>
            <person name="Debuchy R."/>
            <person name="Gladieux P."/>
            <person name="Hiltunen Thoren M."/>
            <person name="Johannesson H."/>
        </authorList>
    </citation>
    <scope>NUCLEOTIDE SEQUENCE</scope>
    <source>
        <strain evidence="2">CBS 315.58</strain>
    </source>
</reference>
<sequence length="740" mass="81809">MATSRDVGATSAGNNPVPPQTLANILGRDNYPPSEDEVTEVEEEAAVLAPPASNSMEVEYVGQPAAQASGLAQTSGATTQSQQGSGSSSLAQGTAPNLPSGAVVDPQAVGSRLEALRLETGRQHHPPQSQDAAITGERRLAPLKRGREDAEVLGTSAKRSNISDGVSKPQIAERPAVRHKAALADDPAKAEAVAAFLAEPGRYRLHDYNSDLVANYKLKPPPPPADPTQAQNSTALVLARPKGDPSTVSIKDATDKKKKNRASKSKRGPLRKAKESDDWEDIEDDKEGVHVLQSRFHDLNWVSRPKDAKNILNISMEPTPQALQDMCTTLMLAVDAAGPNSRLQIRAEVVQKDVMVKHYDNALKEKKLYEPCVGCQSFKHPSRSCAAPDPDTGYRCVLCPLCYSTEHYLEYCPKMKGLLAQGAEGVRTLYTKLYKQCINKPPFYSGWLSPWDFVPDALEILGQSAEEIDVLTLTPTWQQEDIRTRCFPWSLTFGRRIAAAGDHDPILRGAVHPRIASHEQIKTGKLPVEPRELTTRTLLITEWLMDFVLTTDEERFPTRLGFPSAKRVVPEELVNGCAFSVEDAWSFLGQRFMIALRKILEIRNGIYNHVTEESPMLTCFDGRNLSAWPHGDDPMSGAAPAEDIPIDIVSLGIFEYSWQKASSGHTDRAVLTRTVRDAFSVYTFDVEALVHYINQWLDEVNVSGLVFRRPASEKVYNLDKVGYLVFKDLWQKWLAQWPDE</sequence>
<feature type="region of interest" description="Disordered" evidence="1">
    <location>
        <begin position="1"/>
        <end position="42"/>
    </location>
</feature>
<comment type="caution">
    <text evidence="2">The sequence shown here is derived from an EMBL/GenBank/DDBJ whole genome shotgun (WGS) entry which is preliminary data.</text>
</comment>
<dbReference type="Proteomes" id="UP001303160">
    <property type="component" value="Unassembled WGS sequence"/>
</dbReference>
<evidence type="ECO:0000313" key="3">
    <source>
        <dbReference type="Proteomes" id="UP001303160"/>
    </source>
</evidence>